<dbReference type="GO" id="GO:0005975">
    <property type="term" value="P:carbohydrate metabolic process"/>
    <property type="evidence" value="ECO:0007669"/>
    <property type="project" value="InterPro"/>
</dbReference>
<evidence type="ECO:0000313" key="3">
    <source>
        <dbReference type="Proteomes" id="UP000198771"/>
    </source>
</evidence>
<dbReference type="STRING" id="617002.SAMN05660653_01572"/>
<dbReference type="EMBL" id="FMXO01000008">
    <property type="protein sequence ID" value="SDB32968.1"/>
    <property type="molecule type" value="Genomic_DNA"/>
</dbReference>
<dbReference type="InterPro" id="IPR004193">
    <property type="entry name" value="Glyco_hydro_13_N"/>
</dbReference>
<feature type="domain" description="Glycoside hydrolase family 13 N-terminal" evidence="1">
    <location>
        <begin position="25"/>
        <end position="77"/>
    </location>
</feature>
<keyword evidence="3" id="KW-1185">Reference proteome</keyword>
<proteinExistence type="predicted"/>
<dbReference type="OrthoDB" id="9811945at2"/>
<name>A0A1G6CJ80_9BACT</name>
<dbReference type="Pfam" id="PF02922">
    <property type="entry name" value="CBM_48"/>
    <property type="match status" value="1"/>
</dbReference>
<dbReference type="Proteomes" id="UP000198771">
    <property type="component" value="Unassembled WGS sequence"/>
</dbReference>
<evidence type="ECO:0000313" key="2">
    <source>
        <dbReference type="EMBL" id="SDB32968.1"/>
    </source>
</evidence>
<dbReference type="InterPro" id="IPR014756">
    <property type="entry name" value="Ig_E-set"/>
</dbReference>
<dbReference type="InterPro" id="IPR013783">
    <property type="entry name" value="Ig-like_fold"/>
</dbReference>
<accession>A0A1G6CJ80</accession>
<organism evidence="2 3">
    <name type="scientific">Desulfonatronum thiosulfatophilum</name>
    <dbReference type="NCBI Taxonomy" id="617002"/>
    <lineage>
        <taxon>Bacteria</taxon>
        <taxon>Pseudomonadati</taxon>
        <taxon>Thermodesulfobacteriota</taxon>
        <taxon>Desulfovibrionia</taxon>
        <taxon>Desulfovibrionales</taxon>
        <taxon>Desulfonatronaceae</taxon>
        <taxon>Desulfonatronum</taxon>
    </lineage>
</organism>
<gene>
    <name evidence="2" type="ORF">SAMN05660653_01572</name>
</gene>
<protein>
    <submittedName>
        <fullName evidence="2">Carbohydrate-binding module 48 (Isoamylase N-terminal domain)</fullName>
    </submittedName>
</protein>
<dbReference type="SUPFAM" id="SSF81296">
    <property type="entry name" value="E set domains"/>
    <property type="match status" value="1"/>
</dbReference>
<dbReference type="AlphaFoldDB" id="A0A1G6CJ80"/>
<dbReference type="RefSeq" id="WP_092119944.1">
    <property type="nucleotide sequence ID" value="NZ_FMXO01000008.1"/>
</dbReference>
<dbReference type="GO" id="GO:0004553">
    <property type="term" value="F:hydrolase activity, hydrolyzing O-glycosyl compounds"/>
    <property type="evidence" value="ECO:0007669"/>
    <property type="project" value="InterPro"/>
</dbReference>
<dbReference type="Gene3D" id="2.60.40.10">
    <property type="entry name" value="Immunoglobulins"/>
    <property type="match status" value="1"/>
</dbReference>
<evidence type="ECO:0000259" key="1">
    <source>
        <dbReference type="Pfam" id="PF02922"/>
    </source>
</evidence>
<reference evidence="2 3" key="1">
    <citation type="submission" date="2016-10" db="EMBL/GenBank/DDBJ databases">
        <authorList>
            <person name="de Groot N.N."/>
        </authorList>
    </citation>
    <scope>NUCLEOTIDE SEQUENCE [LARGE SCALE GENOMIC DNA]</scope>
    <source>
        <strain evidence="2 3">ASO4-2</strain>
    </source>
</reference>
<sequence>MSLAKNYPKNSSKCRVTFKIPKDVANNAEQASVVGDFNGWDASAAQMKKLKTGCFSLTLSLPVGSTYQFRYLLNDDSWMSDSEADGYAYCTYANCENSILTI</sequence>
<dbReference type="CDD" id="cd07184">
    <property type="entry name" value="E_set_Isoamylase_like_N"/>
    <property type="match status" value="1"/>
</dbReference>